<feature type="transmembrane region" description="Helical" evidence="10">
    <location>
        <begin position="427"/>
        <end position="449"/>
    </location>
</feature>
<feature type="transmembrane region" description="Helical" evidence="10">
    <location>
        <begin position="396"/>
        <end position="415"/>
    </location>
</feature>
<protein>
    <recommendedName>
        <fullName evidence="10">Autophagy-related protein</fullName>
    </recommendedName>
</protein>
<keyword evidence="3 10" id="KW-0813">Transport</keyword>
<dbReference type="Pfam" id="PF11700">
    <property type="entry name" value="ATG22"/>
    <property type="match status" value="1"/>
</dbReference>
<feature type="transmembrane region" description="Helical" evidence="10">
    <location>
        <begin position="328"/>
        <end position="350"/>
    </location>
</feature>
<evidence type="ECO:0000256" key="7">
    <source>
        <dbReference type="ARBA" id="ARBA00022989"/>
    </source>
</evidence>
<evidence type="ECO:0000256" key="6">
    <source>
        <dbReference type="ARBA" id="ARBA00022970"/>
    </source>
</evidence>
<dbReference type="InterPro" id="IPR036259">
    <property type="entry name" value="MFS_trans_sf"/>
</dbReference>
<feature type="transmembrane region" description="Helical" evidence="10">
    <location>
        <begin position="362"/>
        <end position="384"/>
    </location>
</feature>
<dbReference type="GO" id="GO:0000329">
    <property type="term" value="C:fungal-type vacuole membrane"/>
    <property type="evidence" value="ECO:0007669"/>
    <property type="project" value="EnsemblFungi"/>
</dbReference>
<dbReference type="InterPro" id="IPR044738">
    <property type="entry name" value="Atg22"/>
</dbReference>
<dbReference type="Gene3D" id="1.20.1250.20">
    <property type="entry name" value="MFS general substrate transporter like domains"/>
    <property type="match status" value="1"/>
</dbReference>
<dbReference type="InterPro" id="IPR024671">
    <property type="entry name" value="Atg22-like"/>
</dbReference>
<sequence>MSDSTTLLFSNDEAEPPTSPSEIWGWLSFAWASEPFIVCGMGSFIPILLEQYAAENAVYENDPTKHCQPNLKLPMPPSSGTNDIDLGRCLVPILDRYVTSSGFALYAFAFSVFIQAICVISFSGSADKANNRKKLLVSFAALGGISVIMLSGVSPDQFYLLPCLVAMANTAFGMTSVCGNSFLPLLSRNDPDVKACTDESVASIHALSFSELDSDLRREIDDTMSNVAAKLSSKGLALGYLAAFLVQICGLVILSLFNSSTNGLRCALLLIGIWWLVFDIPSMYLIRSRPIYSITSESNTSLLKEVVYGWQTLFKTVREARKLRDITTFLVGWFFLSDSITTISSSAILFAKTELHMKSAGLATISIVVMAAAILGALSLDKVLHKHASLSSLQSLIIYVAIACIVPLYGVAGFFTNRIGFHYPGEMYIAAVVYGLALGGVGASSRAVYSQMIPPGRENIYFSLYSVTDKGSSIVGPFMTGVITDRTLNIRYSFYLLLGMLLISIPLFFSVKVQRGEQAAKTFIAENDI</sequence>
<reference evidence="13" key="1">
    <citation type="submission" date="2016-02" db="EMBL/GenBank/DDBJ databases">
        <title>Comparative genomics of biotechnologically important yeasts.</title>
        <authorList>
            <consortium name="DOE Joint Genome Institute"/>
            <person name="Riley R."/>
            <person name="Haridas S."/>
            <person name="Wolfe K.H."/>
            <person name="Lopes M.R."/>
            <person name="Hittinger C.T."/>
            <person name="Goker M."/>
            <person name="Salamov A."/>
            <person name="Wisecaver J."/>
            <person name="Long T.M."/>
            <person name="Aerts A.L."/>
            <person name="Barry K."/>
            <person name="Choi C."/>
            <person name="Clum A."/>
            <person name="Coughlan A.Y."/>
            <person name="Deshpande S."/>
            <person name="Douglass A.P."/>
            <person name="Hanson S.J."/>
            <person name="Klenk H.-P."/>
            <person name="Labutti K."/>
            <person name="Lapidus A."/>
            <person name="Lindquist E."/>
            <person name="Lipzen A."/>
            <person name="Meier-Kolthoff J.P."/>
            <person name="Ohm R.A."/>
            <person name="Otillar R.P."/>
            <person name="Pangilinan J."/>
            <person name="Peng Y."/>
            <person name="Rokas A."/>
            <person name="Rosa C.A."/>
            <person name="Scheuner C."/>
            <person name="Sibirny A.A."/>
            <person name="Slot J.C."/>
            <person name="Stielow J.B."/>
            <person name="Sun H."/>
            <person name="Kurtzman C.P."/>
            <person name="Blackwell M."/>
            <person name="Jeffries T.W."/>
            <person name="Grigoriev I.V."/>
        </authorList>
    </citation>
    <scope>NUCLEOTIDE SEQUENCE [LARGE SCALE GENOMIC DNA]</scope>
    <source>
        <strain evidence="13">NRRL Y-17796</strain>
    </source>
</reference>
<evidence type="ECO:0000256" key="10">
    <source>
        <dbReference type="RuleBase" id="RU363073"/>
    </source>
</evidence>
<dbReference type="InterPro" id="IPR020846">
    <property type="entry name" value="MFS_dom"/>
</dbReference>
<keyword evidence="9 10" id="KW-0472">Membrane</keyword>
<dbReference type="InterPro" id="IPR050495">
    <property type="entry name" value="ATG22/LtaA_families"/>
</dbReference>
<evidence type="ECO:0000256" key="3">
    <source>
        <dbReference type="ARBA" id="ARBA00022448"/>
    </source>
</evidence>
<evidence type="ECO:0000256" key="2">
    <source>
        <dbReference type="ARBA" id="ARBA00006978"/>
    </source>
</evidence>
<dbReference type="GO" id="GO:0032974">
    <property type="term" value="P:amino acid transmembrane export from vacuole"/>
    <property type="evidence" value="ECO:0007669"/>
    <property type="project" value="EnsemblFungi"/>
</dbReference>
<comment type="similarity">
    <text evidence="2 10">Belongs to the ATG22 family.</text>
</comment>
<name>A0A1E4TGT9_9ASCO</name>
<evidence type="ECO:0000256" key="4">
    <source>
        <dbReference type="ARBA" id="ARBA00022554"/>
    </source>
</evidence>
<feature type="transmembrane region" description="Helical" evidence="10">
    <location>
        <begin position="103"/>
        <end position="123"/>
    </location>
</feature>
<comment type="subcellular location">
    <subcellularLocation>
        <location evidence="1 10">Vacuole membrane</location>
        <topology evidence="1 10">Multi-pass membrane protein</topology>
    </subcellularLocation>
</comment>
<evidence type="ECO:0000259" key="11">
    <source>
        <dbReference type="PROSITE" id="PS50850"/>
    </source>
</evidence>
<evidence type="ECO:0000256" key="5">
    <source>
        <dbReference type="ARBA" id="ARBA00022692"/>
    </source>
</evidence>
<keyword evidence="5 10" id="KW-0812">Transmembrane</keyword>
<feature type="transmembrane region" description="Helical" evidence="10">
    <location>
        <begin position="492"/>
        <end position="511"/>
    </location>
</feature>
<evidence type="ECO:0000256" key="1">
    <source>
        <dbReference type="ARBA" id="ARBA00004128"/>
    </source>
</evidence>
<dbReference type="PANTHER" id="PTHR23519">
    <property type="entry name" value="AUTOPHAGY-RELATED PROTEIN 22"/>
    <property type="match status" value="1"/>
</dbReference>
<feature type="transmembrane region" description="Helical" evidence="10">
    <location>
        <begin position="135"/>
        <end position="153"/>
    </location>
</feature>
<evidence type="ECO:0000313" key="12">
    <source>
        <dbReference type="EMBL" id="ODV90975.1"/>
    </source>
</evidence>
<evidence type="ECO:0000256" key="9">
    <source>
        <dbReference type="ARBA" id="ARBA00023136"/>
    </source>
</evidence>
<dbReference type="EMBL" id="KV453842">
    <property type="protein sequence ID" value="ODV90975.1"/>
    <property type="molecule type" value="Genomic_DNA"/>
</dbReference>
<keyword evidence="7 10" id="KW-1133">Transmembrane helix</keyword>
<feature type="transmembrane region" description="Helical" evidence="10">
    <location>
        <begin position="461"/>
        <end position="480"/>
    </location>
</feature>
<dbReference type="Proteomes" id="UP000095023">
    <property type="component" value="Unassembled WGS sequence"/>
</dbReference>
<keyword evidence="13" id="KW-1185">Reference proteome</keyword>
<keyword evidence="4 10" id="KW-0926">Vacuole</keyword>
<keyword evidence="6 10" id="KW-0029">Amino-acid transport</keyword>
<comment type="function">
    <text evidence="10">Vacuolar effluxer which mediate the efflux of amino acids resulting from autophagic degradation. The release of autophagic amino acids allows the maintenance of protein synthesis and viability during nitrogen starvation.</text>
</comment>
<dbReference type="OrthoDB" id="42657at2759"/>
<keyword evidence="8 10" id="KW-0072">Autophagy</keyword>
<dbReference type="SUPFAM" id="SSF103473">
    <property type="entry name" value="MFS general substrate transporter"/>
    <property type="match status" value="1"/>
</dbReference>
<proteinExistence type="inferred from homology"/>
<organism evidence="12 13">
    <name type="scientific">Tortispora caseinolytica NRRL Y-17796</name>
    <dbReference type="NCBI Taxonomy" id="767744"/>
    <lineage>
        <taxon>Eukaryota</taxon>
        <taxon>Fungi</taxon>
        <taxon>Dikarya</taxon>
        <taxon>Ascomycota</taxon>
        <taxon>Saccharomycotina</taxon>
        <taxon>Trigonopsidomycetes</taxon>
        <taxon>Trigonopsidales</taxon>
        <taxon>Trigonopsidaceae</taxon>
        <taxon>Tortispora</taxon>
    </lineage>
</organism>
<feature type="transmembrane region" description="Helical" evidence="10">
    <location>
        <begin position="263"/>
        <end position="286"/>
    </location>
</feature>
<dbReference type="CDD" id="cd17483">
    <property type="entry name" value="MFS_Atg22_like"/>
    <property type="match status" value="1"/>
</dbReference>
<dbReference type="PANTHER" id="PTHR23519:SF1">
    <property type="entry name" value="AUTOPHAGY-RELATED PROTEIN 22"/>
    <property type="match status" value="1"/>
</dbReference>
<feature type="transmembrane region" description="Helical" evidence="10">
    <location>
        <begin position="237"/>
        <end position="257"/>
    </location>
</feature>
<accession>A0A1E4TGT9</accession>
<dbReference type="GO" id="GO:0006914">
    <property type="term" value="P:autophagy"/>
    <property type="evidence" value="ECO:0007669"/>
    <property type="project" value="UniProtKB-KW"/>
</dbReference>
<evidence type="ECO:0000256" key="8">
    <source>
        <dbReference type="ARBA" id="ARBA00023006"/>
    </source>
</evidence>
<gene>
    <name evidence="12" type="ORF">CANCADRAFT_31775</name>
</gene>
<dbReference type="GO" id="GO:0022857">
    <property type="term" value="F:transmembrane transporter activity"/>
    <property type="evidence" value="ECO:0007669"/>
    <property type="project" value="InterPro"/>
</dbReference>
<feature type="transmembrane region" description="Helical" evidence="10">
    <location>
        <begin position="159"/>
        <end position="179"/>
    </location>
</feature>
<dbReference type="AlphaFoldDB" id="A0A1E4TGT9"/>
<dbReference type="PROSITE" id="PS50850">
    <property type="entry name" value="MFS"/>
    <property type="match status" value="1"/>
</dbReference>
<feature type="domain" description="Major facilitator superfamily (MFS) profile" evidence="11">
    <location>
        <begin position="325"/>
        <end position="529"/>
    </location>
</feature>
<evidence type="ECO:0000313" key="13">
    <source>
        <dbReference type="Proteomes" id="UP000095023"/>
    </source>
</evidence>